<keyword evidence="6 7" id="KW-0472">Membrane</keyword>
<evidence type="ECO:0000256" key="7">
    <source>
        <dbReference type="SAM" id="Phobius"/>
    </source>
</evidence>
<comment type="similarity">
    <text evidence="1">Belongs to the Lgt family.</text>
</comment>
<keyword evidence="5 7" id="KW-1133">Transmembrane helix</keyword>
<dbReference type="RefSeq" id="WP_272741140.1">
    <property type="nucleotide sequence ID" value="NZ_JAQQKW010000004.1"/>
</dbReference>
<dbReference type="Pfam" id="PF01790">
    <property type="entry name" value="LGT"/>
    <property type="match status" value="1"/>
</dbReference>
<feature type="transmembrane region" description="Helical" evidence="7">
    <location>
        <begin position="12"/>
        <end position="35"/>
    </location>
</feature>
<keyword evidence="8" id="KW-0328">Glycosyltransferase</keyword>
<organism evidence="8 9">
    <name type="scientific">Asticcacaulis currens</name>
    <dbReference type="NCBI Taxonomy" id="2984210"/>
    <lineage>
        <taxon>Bacteria</taxon>
        <taxon>Pseudomonadati</taxon>
        <taxon>Pseudomonadota</taxon>
        <taxon>Alphaproteobacteria</taxon>
        <taxon>Caulobacterales</taxon>
        <taxon>Caulobacteraceae</taxon>
        <taxon>Asticcacaulis</taxon>
    </lineage>
</organism>
<evidence type="ECO:0000313" key="9">
    <source>
        <dbReference type="Proteomes" id="UP001216595"/>
    </source>
</evidence>
<dbReference type="EMBL" id="JAQQKW010000004">
    <property type="protein sequence ID" value="MDC7694432.1"/>
    <property type="molecule type" value="Genomic_DNA"/>
</dbReference>
<proteinExistence type="inferred from homology"/>
<name>A0ABT5IE04_9CAUL</name>
<keyword evidence="9" id="KW-1185">Reference proteome</keyword>
<dbReference type="Proteomes" id="UP001216595">
    <property type="component" value="Unassembled WGS sequence"/>
</dbReference>
<dbReference type="InterPro" id="IPR001640">
    <property type="entry name" value="Lgt"/>
</dbReference>
<reference evidence="8 9" key="1">
    <citation type="submission" date="2023-01" db="EMBL/GenBank/DDBJ databases">
        <title>Novel species of the genus Asticcacaulis isolated from rivers.</title>
        <authorList>
            <person name="Lu H."/>
        </authorList>
    </citation>
    <scope>NUCLEOTIDE SEQUENCE [LARGE SCALE GENOMIC DNA]</scope>
    <source>
        <strain evidence="8 9">DXS10W</strain>
    </source>
</reference>
<feature type="transmembrane region" description="Helical" evidence="7">
    <location>
        <begin position="235"/>
        <end position="261"/>
    </location>
</feature>
<sequence>MDFPVVFDAFGVGIPAHLVFESLAYAIGFRLYLWLRQKTKDPVDNKSRLTVLIGAIVGAAVGSKVLAFAEHPELWPLAHADPVYFIASKSILGGLLGGIIGVEITKAFAGITRSTGDIYVFPLLTAIAIGRMGCLLTGVSDGTWGNATHFILGFNAGDGVIRHPTPLYEIAFLTSFGLGLWHTQRHLRLEEGDFFKIFIMGYCLWRFGIEFLKPVTTYNVASNLNIVQNVATTGALSAFPGVSLLQLTALAGVTFYAAFFLQRRLQKGGKWPRVTMFSLN</sequence>
<keyword evidence="4 7" id="KW-0812">Transmembrane</keyword>
<evidence type="ECO:0000256" key="4">
    <source>
        <dbReference type="ARBA" id="ARBA00022692"/>
    </source>
</evidence>
<gene>
    <name evidence="8" type="ORF">PQU94_09075</name>
</gene>
<feature type="transmembrane region" description="Helical" evidence="7">
    <location>
        <begin position="116"/>
        <end position="139"/>
    </location>
</feature>
<comment type="caution">
    <text evidence="8">The sequence shown here is derived from an EMBL/GenBank/DDBJ whole genome shotgun (WGS) entry which is preliminary data.</text>
</comment>
<keyword evidence="3 8" id="KW-0808">Transferase</keyword>
<feature type="transmembrane region" description="Helical" evidence="7">
    <location>
        <begin position="47"/>
        <end position="68"/>
    </location>
</feature>
<dbReference type="PANTHER" id="PTHR30589:SF0">
    <property type="entry name" value="PHOSPHATIDYLGLYCEROL--PROLIPOPROTEIN DIACYLGLYCERYL TRANSFERASE"/>
    <property type="match status" value="1"/>
</dbReference>
<dbReference type="PANTHER" id="PTHR30589">
    <property type="entry name" value="PROLIPOPROTEIN DIACYLGLYCERYL TRANSFERASE"/>
    <property type="match status" value="1"/>
</dbReference>
<evidence type="ECO:0000256" key="2">
    <source>
        <dbReference type="ARBA" id="ARBA00022475"/>
    </source>
</evidence>
<protein>
    <submittedName>
        <fullName evidence="8">Prolipoprotein diacylglyceryl transferase</fullName>
        <ecNumber evidence="8">2.4.99.-</ecNumber>
    </submittedName>
</protein>
<feature type="transmembrane region" description="Helical" evidence="7">
    <location>
        <begin position="83"/>
        <end position="104"/>
    </location>
</feature>
<evidence type="ECO:0000256" key="5">
    <source>
        <dbReference type="ARBA" id="ARBA00022989"/>
    </source>
</evidence>
<dbReference type="GO" id="GO:0016757">
    <property type="term" value="F:glycosyltransferase activity"/>
    <property type="evidence" value="ECO:0007669"/>
    <property type="project" value="UniProtKB-KW"/>
</dbReference>
<evidence type="ECO:0000256" key="1">
    <source>
        <dbReference type="ARBA" id="ARBA00007150"/>
    </source>
</evidence>
<accession>A0ABT5IE04</accession>
<keyword evidence="2" id="KW-1003">Cell membrane</keyword>
<dbReference type="EC" id="2.4.99.-" evidence="8"/>
<evidence type="ECO:0000256" key="6">
    <source>
        <dbReference type="ARBA" id="ARBA00023136"/>
    </source>
</evidence>
<evidence type="ECO:0000256" key="3">
    <source>
        <dbReference type="ARBA" id="ARBA00022679"/>
    </source>
</evidence>
<evidence type="ECO:0000313" key="8">
    <source>
        <dbReference type="EMBL" id="MDC7694432.1"/>
    </source>
</evidence>